<proteinExistence type="predicted"/>
<dbReference type="RefSeq" id="WP_165976320.1">
    <property type="nucleotide sequence ID" value="NZ_JAVGVR010000001.1"/>
</dbReference>
<reference evidence="1" key="1">
    <citation type="submission" date="2023-08" db="EMBL/GenBank/DDBJ databases">
        <title>Nitrogen cycling bacteria in agricultural field soils.</title>
        <authorList>
            <person name="Jang J."/>
        </authorList>
    </citation>
    <scope>NUCLEOTIDE SEQUENCE</scope>
    <source>
        <strain evidence="1">PS3-36</strain>
    </source>
</reference>
<gene>
    <name evidence="1" type="ORF">RCG21_18305</name>
</gene>
<dbReference type="EMBL" id="JAVGVR010000001">
    <property type="protein sequence ID" value="MDQ6598279.1"/>
    <property type="molecule type" value="Genomic_DNA"/>
</dbReference>
<name>A0AA90QWW5_9BACI</name>
<protein>
    <submittedName>
        <fullName evidence="1">Uncharacterized protein</fullName>
    </submittedName>
</protein>
<dbReference type="Proteomes" id="UP001178888">
    <property type="component" value="Unassembled WGS sequence"/>
</dbReference>
<accession>A0AA90QWW5</accession>
<comment type="caution">
    <text evidence="1">The sequence shown here is derived from an EMBL/GenBank/DDBJ whole genome shotgun (WGS) entry which is preliminary data.</text>
</comment>
<evidence type="ECO:0000313" key="1">
    <source>
        <dbReference type="EMBL" id="MDQ6598279.1"/>
    </source>
</evidence>
<evidence type="ECO:0000313" key="2">
    <source>
        <dbReference type="Proteomes" id="UP001178888"/>
    </source>
</evidence>
<sequence>MQSVKELISFSTTISESTDPNEFLIQFSSCESFNEREKPIKLTKNFDELIDFLEELEQ</sequence>
<dbReference type="AlphaFoldDB" id="A0AA90QWW5"/>
<organism evidence="1 2">
    <name type="scientific">Bacillus salipaludis</name>
    <dbReference type="NCBI Taxonomy" id="2547811"/>
    <lineage>
        <taxon>Bacteria</taxon>
        <taxon>Bacillati</taxon>
        <taxon>Bacillota</taxon>
        <taxon>Bacilli</taxon>
        <taxon>Bacillales</taxon>
        <taxon>Bacillaceae</taxon>
        <taxon>Bacillus</taxon>
    </lineage>
</organism>
<keyword evidence="2" id="KW-1185">Reference proteome</keyword>